<dbReference type="InterPro" id="IPR050400">
    <property type="entry name" value="Bact_Cytoskel_RodZ"/>
</dbReference>
<proteinExistence type="predicted"/>
<protein>
    <submittedName>
        <fullName evidence="4">Transcriptional regulator, XRE family</fullName>
    </submittedName>
</protein>
<feature type="region of interest" description="Disordered" evidence="1">
    <location>
        <begin position="89"/>
        <end position="110"/>
    </location>
</feature>
<evidence type="ECO:0000313" key="4">
    <source>
        <dbReference type="EMBL" id="ACE05139.1"/>
    </source>
</evidence>
<dbReference type="PANTHER" id="PTHR34475">
    <property type="match status" value="1"/>
</dbReference>
<dbReference type="InterPro" id="IPR025194">
    <property type="entry name" value="RodZ-like_C"/>
</dbReference>
<dbReference type="OrthoDB" id="9790252at2"/>
<dbReference type="KEGG" id="cpb:Cphamn1_2234"/>
<evidence type="ECO:0000259" key="3">
    <source>
        <dbReference type="SMART" id="SM00530"/>
    </source>
</evidence>
<feature type="transmembrane region" description="Helical" evidence="2">
    <location>
        <begin position="128"/>
        <end position="152"/>
    </location>
</feature>
<organism evidence="4">
    <name type="scientific">Chlorobium phaeobacteroides (strain BS1)</name>
    <dbReference type="NCBI Taxonomy" id="331678"/>
    <lineage>
        <taxon>Bacteria</taxon>
        <taxon>Pseudomonadati</taxon>
        <taxon>Chlorobiota</taxon>
        <taxon>Chlorobiia</taxon>
        <taxon>Chlorobiales</taxon>
        <taxon>Chlorobiaceae</taxon>
        <taxon>Chlorobium/Pelodictyon group</taxon>
        <taxon>Chlorobium</taxon>
    </lineage>
</organism>
<reference evidence="4" key="1">
    <citation type="submission" date="2008-06" db="EMBL/GenBank/DDBJ databases">
        <title>Complete sequence of Chlorobium phaeobacteroides BS1.</title>
        <authorList>
            <consortium name="US DOE Joint Genome Institute"/>
            <person name="Lucas S."/>
            <person name="Copeland A."/>
            <person name="Lapidus A."/>
            <person name="Glavina del Rio T."/>
            <person name="Dalin E."/>
            <person name="Tice H."/>
            <person name="Bruce D."/>
            <person name="Goodwin L."/>
            <person name="Pitluck S."/>
            <person name="Schmutz J."/>
            <person name="Larimer F."/>
            <person name="Land M."/>
            <person name="Hauser L."/>
            <person name="Kyrpides N."/>
            <person name="Ovchinnikova G."/>
            <person name="Li T."/>
            <person name="Liu Z."/>
            <person name="Zhao F."/>
            <person name="Overmann J."/>
            <person name="Bryant D.A."/>
            <person name="Richardson P."/>
        </authorList>
    </citation>
    <scope>NUCLEOTIDE SEQUENCE [LARGE SCALE GENOMIC DNA]</scope>
    <source>
        <strain evidence="4">BS1</strain>
    </source>
</reference>
<dbReference type="HOGENOM" id="CLU_923445_0_0_10"/>
<dbReference type="Pfam" id="PF13464">
    <property type="entry name" value="RodZ_C"/>
    <property type="match status" value="1"/>
</dbReference>
<dbReference type="CDD" id="cd00093">
    <property type="entry name" value="HTH_XRE"/>
    <property type="match status" value="1"/>
</dbReference>
<keyword evidence="2" id="KW-0812">Transmembrane</keyword>
<dbReference type="Pfam" id="PF13413">
    <property type="entry name" value="HTH_25"/>
    <property type="match status" value="1"/>
</dbReference>
<dbReference type="GO" id="GO:0003677">
    <property type="term" value="F:DNA binding"/>
    <property type="evidence" value="ECO:0007669"/>
    <property type="project" value="InterPro"/>
</dbReference>
<accession>B3ENQ0</accession>
<dbReference type="SMART" id="SM00530">
    <property type="entry name" value="HTH_XRE"/>
    <property type="match status" value="1"/>
</dbReference>
<dbReference type="Gene3D" id="1.10.260.40">
    <property type="entry name" value="lambda repressor-like DNA-binding domains"/>
    <property type="match status" value="1"/>
</dbReference>
<sequence length="301" mass="32783">MADDMTFGSAGALLVRKLTQARKERGLSLEEVSAETRIQKNHLEKIEAGDLTFLPSAYVYAFLKEYAEVIGIDDPQLIESCRDELSIPTDLKSRKEAQSAEEDSSETGDRLSGIFGAASSAGAGISPVVLVGGAVFLVIVLLAVGFFMFSGVRENPQMTPRQNLETEALPAIPEPEPALVEPDSVALADSLQEGSDESSPELAVKQEAWAKDVSFLPDSPTSPYQQVLIVRITKDLSWVKIIADDGDRVYPGAAFKAGEVLRYEAKRKLWVNIGRPPFVELYLNGEKVPPMSKRTIVLGEE</sequence>
<gene>
    <name evidence="4" type="ordered locus">Cphamn1_2234</name>
</gene>
<dbReference type="AlphaFoldDB" id="B3ENQ0"/>
<dbReference type="STRING" id="331678.Cphamn1_2234"/>
<dbReference type="SUPFAM" id="SSF47413">
    <property type="entry name" value="lambda repressor-like DNA-binding domains"/>
    <property type="match status" value="1"/>
</dbReference>
<name>B3ENQ0_CHLPB</name>
<feature type="compositionally biased region" description="Basic and acidic residues" evidence="1">
    <location>
        <begin position="89"/>
        <end position="98"/>
    </location>
</feature>
<dbReference type="InterPro" id="IPR001387">
    <property type="entry name" value="Cro/C1-type_HTH"/>
</dbReference>
<dbReference type="EMBL" id="CP001101">
    <property type="protein sequence ID" value="ACE05139.1"/>
    <property type="molecule type" value="Genomic_DNA"/>
</dbReference>
<keyword evidence="2" id="KW-0472">Membrane</keyword>
<keyword evidence="2" id="KW-1133">Transmembrane helix</keyword>
<dbReference type="eggNOG" id="COG1426">
    <property type="taxonomic scope" value="Bacteria"/>
</dbReference>
<dbReference type="PANTHER" id="PTHR34475:SF1">
    <property type="entry name" value="CYTOSKELETON PROTEIN RODZ"/>
    <property type="match status" value="1"/>
</dbReference>
<feature type="domain" description="HTH cro/C1-type" evidence="3">
    <location>
        <begin position="17"/>
        <end position="77"/>
    </location>
</feature>
<evidence type="ECO:0000256" key="2">
    <source>
        <dbReference type="SAM" id="Phobius"/>
    </source>
</evidence>
<dbReference type="InterPro" id="IPR010982">
    <property type="entry name" value="Lambda_DNA-bd_dom_sf"/>
</dbReference>
<evidence type="ECO:0000256" key="1">
    <source>
        <dbReference type="SAM" id="MobiDB-lite"/>
    </source>
</evidence>